<evidence type="ECO:0000313" key="2">
    <source>
        <dbReference type="Proteomes" id="UP001281147"/>
    </source>
</evidence>
<evidence type="ECO:0000313" key="1">
    <source>
        <dbReference type="EMBL" id="KAK3702123.1"/>
    </source>
</evidence>
<proteinExistence type="predicted"/>
<gene>
    <name evidence="1" type="ORF">LTR37_015098</name>
</gene>
<organism evidence="1 2">
    <name type="scientific">Vermiconidia calcicola</name>
    <dbReference type="NCBI Taxonomy" id="1690605"/>
    <lineage>
        <taxon>Eukaryota</taxon>
        <taxon>Fungi</taxon>
        <taxon>Dikarya</taxon>
        <taxon>Ascomycota</taxon>
        <taxon>Pezizomycotina</taxon>
        <taxon>Dothideomycetes</taxon>
        <taxon>Dothideomycetidae</taxon>
        <taxon>Mycosphaerellales</taxon>
        <taxon>Extremaceae</taxon>
        <taxon>Vermiconidia</taxon>
    </lineage>
</organism>
<name>A0ACC3MUH7_9PEZI</name>
<reference evidence="1" key="1">
    <citation type="submission" date="2023-07" db="EMBL/GenBank/DDBJ databases">
        <title>Black Yeasts Isolated from many extreme environments.</title>
        <authorList>
            <person name="Coleine C."/>
            <person name="Stajich J.E."/>
            <person name="Selbmann L."/>
        </authorList>
    </citation>
    <scope>NUCLEOTIDE SEQUENCE</scope>
    <source>
        <strain evidence="1">CCFEE 5714</strain>
    </source>
</reference>
<dbReference type="Proteomes" id="UP001281147">
    <property type="component" value="Unassembled WGS sequence"/>
</dbReference>
<keyword evidence="2" id="KW-1185">Reference proteome</keyword>
<dbReference type="EMBL" id="JAUTXU010000165">
    <property type="protein sequence ID" value="KAK3702123.1"/>
    <property type="molecule type" value="Genomic_DNA"/>
</dbReference>
<accession>A0ACC3MUH7</accession>
<sequence>MSSTIARRAGSTALRTPRARTARQQFRRTYAEEASRTDANNNDKNVLQQGARRDPELYTLFAIMSGAFALAGWHFSRNPTSSSSENKVSVVAGSEPWNTGGGEGKYQYHPGGDKSKARKDAPSALNEVIIPQVNLPKDLHERYNKWGKEGY</sequence>
<comment type="caution">
    <text evidence="1">The sequence shown here is derived from an EMBL/GenBank/DDBJ whole genome shotgun (WGS) entry which is preliminary data.</text>
</comment>
<protein>
    <submittedName>
        <fullName evidence="1">Uncharacterized protein</fullName>
    </submittedName>
</protein>